<reference evidence="1" key="1">
    <citation type="journal article" date="2022" name="bioRxiv">
        <title>Sequencing and chromosome-scale assembly of the giantPleurodeles waltlgenome.</title>
        <authorList>
            <person name="Brown T."/>
            <person name="Elewa A."/>
            <person name="Iarovenko S."/>
            <person name="Subramanian E."/>
            <person name="Araus A.J."/>
            <person name="Petzold A."/>
            <person name="Susuki M."/>
            <person name="Suzuki K.-i.T."/>
            <person name="Hayashi T."/>
            <person name="Toyoda A."/>
            <person name="Oliveira C."/>
            <person name="Osipova E."/>
            <person name="Leigh N.D."/>
            <person name="Simon A."/>
            <person name="Yun M.H."/>
        </authorList>
    </citation>
    <scope>NUCLEOTIDE SEQUENCE</scope>
    <source>
        <strain evidence="1">20211129_DDA</strain>
        <tissue evidence="1">Liver</tissue>
    </source>
</reference>
<dbReference type="EMBL" id="JANPWB010000009">
    <property type="protein sequence ID" value="KAJ1151200.1"/>
    <property type="molecule type" value="Genomic_DNA"/>
</dbReference>
<proteinExistence type="predicted"/>
<accession>A0AAV7RGT1</accession>
<evidence type="ECO:0000313" key="1">
    <source>
        <dbReference type="EMBL" id="KAJ1151200.1"/>
    </source>
</evidence>
<organism evidence="1 2">
    <name type="scientific">Pleurodeles waltl</name>
    <name type="common">Iberian ribbed newt</name>
    <dbReference type="NCBI Taxonomy" id="8319"/>
    <lineage>
        <taxon>Eukaryota</taxon>
        <taxon>Metazoa</taxon>
        <taxon>Chordata</taxon>
        <taxon>Craniata</taxon>
        <taxon>Vertebrata</taxon>
        <taxon>Euteleostomi</taxon>
        <taxon>Amphibia</taxon>
        <taxon>Batrachia</taxon>
        <taxon>Caudata</taxon>
        <taxon>Salamandroidea</taxon>
        <taxon>Salamandridae</taxon>
        <taxon>Pleurodelinae</taxon>
        <taxon>Pleurodeles</taxon>
    </lineage>
</organism>
<dbReference type="Proteomes" id="UP001066276">
    <property type="component" value="Chromosome 5"/>
</dbReference>
<evidence type="ECO:0000313" key="2">
    <source>
        <dbReference type="Proteomes" id="UP001066276"/>
    </source>
</evidence>
<name>A0AAV7RGT1_PLEWA</name>
<sequence>MSAFCDRTRNSILRVGVYTHRWVEFELIERVDKLNNARSVARRTHTRYSECGEFGKEAFRIAHTHRSEQVESN</sequence>
<comment type="caution">
    <text evidence="1">The sequence shown here is derived from an EMBL/GenBank/DDBJ whole genome shotgun (WGS) entry which is preliminary data.</text>
</comment>
<protein>
    <submittedName>
        <fullName evidence="1">Uncharacterized protein</fullName>
    </submittedName>
</protein>
<keyword evidence="2" id="KW-1185">Reference proteome</keyword>
<gene>
    <name evidence="1" type="ORF">NDU88_003987</name>
</gene>
<dbReference type="AlphaFoldDB" id="A0AAV7RGT1"/>